<protein>
    <submittedName>
        <fullName evidence="2">N-acetyltransferase</fullName>
        <ecNumber evidence="2">2.3.1.-</ecNumber>
    </submittedName>
</protein>
<dbReference type="EC" id="2.3.1.-" evidence="2"/>
<organism evidence="2 3">
    <name type="scientific">Dongia rigui</name>
    <dbReference type="NCBI Taxonomy" id="940149"/>
    <lineage>
        <taxon>Bacteria</taxon>
        <taxon>Pseudomonadati</taxon>
        <taxon>Pseudomonadota</taxon>
        <taxon>Alphaproteobacteria</taxon>
        <taxon>Rhodospirillales</taxon>
        <taxon>Dongiaceae</taxon>
        <taxon>Dongia</taxon>
    </lineage>
</organism>
<dbReference type="CDD" id="cd04301">
    <property type="entry name" value="NAT_SF"/>
    <property type="match status" value="1"/>
</dbReference>
<dbReference type="InterPro" id="IPR000182">
    <property type="entry name" value="GNAT_dom"/>
</dbReference>
<sequence>MDIKAATAADLAPISKLHDAAFGTPHEGRLVADLTHSDLAVLSLVARENGTIVGHILFSPLVIDVDDDTVMGLALAPLAVLPPHQNRGIGTALTRAGLVAAVQHDWQAVIVLGHPSYYSRFGFSATLAQGFESPFAGPYLMALELIPGALSGRKGKIIYPPPFTALAAGEPQNAL</sequence>
<dbReference type="Gene3D" id="3.40.630.30">
    <property type="match status" value="1"/>
</dbReference>
<comment type="caution">
    <text evidence="2">The sequence shown here is derived from an EMBL/GenBank/DDBJ whole genome shotgun (WGS) entry which is preliminary data.</text>
</comment>
<reference evidence="2 3" key="1">
    <citation type="journal article" date="2013" name="Antonie Van Leeuwenhoek">
        <title>Dongia rigui sp. nov., isolated from freshwater of a large wetland in Korea.</title>
        <authorList>
            <person name="Baik K.S."/>
            <person name="Hwang Y.M."/>
            <person name="Choi J.S."/>
            <person name="Kwon J."/>
            <person name="Seong C.N."/>
        </authorList>
    </citation>
    <scope>NUCLEOTIDE SEQUENCE [LARGE SCALE GENOMIC DNA]</scope>
    <source>
        <strain evidence="2 3">04SU4-P</strain>
    </source>
</reference>
<evidence type="ECO:0000313" key="3">
    <source>
        <dbReference type="Proteomes" id="UP001271769"/>
    </source>
</evidence>
<dbReference type="InterPro" id="IPR016181">
    <property type="entry name" value="Acyl_CoA_acyltransferase"/>
</dbReference>
<accession>A0ABU5DZZ0</accession>
<keyword evidence="3" id="KW-1185">Reference proteome</keyword>
<dbReference type="SUPFAM" id="SSF55729">
    <property type="entry name" value="Acyl-CoA N-acyltransferases (Nat)"/>
    <property type="match status" value="1"/>
</dbReference>
<keyword evidence="2" id="KW-0012">Acyltransferase</keyword>
<dbReference type="Pfam" id="PF13527">
    <property type="entry name" value="Acetyltransf_9"/>
    <property type="match status" value="1"/>
</dbReference>
<dbReference type="RefSeq" id="WP_320500624.1">
    <property type="nucleotide sequence ID" value="NZ_JAXCLX010000001.1"/>
</dbReference>
<name>A0ABU5DZZ0_9PROT</name>
<evidence type="ECO:0000313" key="2">
    <source>
        <dbReference type="EMBL" id="MDY0872208.1"/>
    </source>
</evidence>
<proteinExistence type="predicted"/>
<dbReference type="GO" id="GO:0016746">
    <property type="term" value="F:acyltransferase activity"/>
    <property type="evidence" value="ECO:0007669"/>
    <property type="project" value="UniProtKB-KW"/>
</dbReference>
<gene>
    <name evidence="2" type="ORF">SMD31_09750</name>
</gene>
<dbReference type="PROSITE" id="PS51186">
    <property type="entry name" value="GNAT"/>
    <property type="match status" value="1"/>
</dbReference>
<evidence type="ECO:0000259" key="1">
    <source>
        <dbReference type="PROSITE" id="PS51186"/>
    </source>
</evidence>
<feature type="domain" description="N-acetyltransferase" evidence="1">
    <location>
        <begin position="1"/>
        <end position="146"/>
    </location>
</feature>
<keyword evidence="2" id="KW-0808">Transferase</keyword>
<dbReference type="EMBL" id="JAXCLX010000001">
    <property type="protein sequence ID" value="MDY0872208.1"/>
    <property type="molecule type" value="Genomic_DNA"/>
</dbReference>
<dbReference type="Proteomes" id="UP001271769">
    <property type="component" value="Unassembled WGS sequence"/>
</dbReference>